<evidence type="ECO:0000313" key="1">
    <source>
        <dbReference type="EMBL" id="KAJ3533000.1"/>
    </source>
</evidence>
<sequence>MLSQPPRRLLTLTNCPPSYQIEGAVAQGGREPSIWDTFCDIPGKIADGSSGTVAYDSYNRWQEDSRVILLGGRNDPINQKGLEFYVRLVVALLVAGITPFITLFHWDVPEALEKRYGGLLNRQEFLLDFEHYARTMFAAFPKCKHWNTINEPWASAAGGYGWGRMAPGRSSDCTKSPEGDSTRELWEVGHTLLAAHGLAVRAYRRDFPGGEIGITPNGDFAYPWEVNDPADVEAANRHIEFVISWFADPSTAATLGNLSLPRARQQN</sequence>
<dbReference type="Proteomes" id="UP001148629">
    <property type="component" value="Unassembled WGS sequence"/>
</dbReference>
<proteinExistence type="predicted"/>
<dbReference type="EMBL" id="JANRMS010000906">
    <property type="protein sequence ID" value="KAJ3533000.1"/>
    <property type="molecule type" value="Genomic_DNA"/>
</dbReference>
<gene>
    <name evidence="1" type="ORF">NM208_g8179</name>
</gene>
<name>A0ACC1S6D0_9HYPO</name>
<evidence type="ECO:0000313" key="2">
    <source>
        <dbReference type="Proteomes" id="UP001148629"/>
    </source>
</evidence>
<accession>A0ACC1S6D0</accession>
<reference evidence="1" key="1">
    <citation type="submission" date="2022-08" db="EMBL/GenBank/DDBJ databases">
        <title>Genome Sequence of Fusarium decemcellulare.</title>
        <authorList>
            <person name="Buettner E."/>
        </authorList>
    </citation>
    <scope>NUCLEOTIDE SEQUENCE</scope>
    <source>
        <strain evidence="1">Babe19</strain>
    </source>
</reference>
<comment type="caution">
    <text evidence="1">The sequence shown here is derived from an EMBL/GenBank/DDBJ whole genome shotgun (WGS) entry which is preliminary data.</text>
</comment>
<protein>
    <submittedName>
        <fullName evidence="1">Uncharacterized protein</fullName>
    </submittedName>
</protein>
<organism evidence="1 2">
    <name type="scientific">Fusarium decemcellulare</name>
    <dbReference type="NCBI Taxonomy" id="57161"/>
    <lineage>
        <taxon>Eukaryota</taxon>
        <taxon>Fungi</taxon>
        <taxon>Dikarya</taxon>
        <taxon>Ascomycota</taxon>
        <taxon>Pezizomycotina</taxon>
        <taxon>Sordariomycetes</taxon>
        <taxon>Hypocreomycetidae</taxon>
        <taxon>Hypocreales</taxon>
        <taxon>Nectriaceae</taxon>
        <taxon>Fusarium</taxon>
        <taxon>Fusarium decemcellulare species complex</taxon>
    </lineage>
</organism>
<keyword evidence="2" id="KW-1185">Reference proteome</keyword>